<dbReference type="eggNOG" id="KOG3525">
    <property type="taxonomic scope" value="Eukaryota"/>
</dbReference>
<dbReference type="OMA" id="NESACYC"/>
<organism evidence="2 3">
    <name type="scientific">Ichthyophthirius multifiliis</name>
    <name type="common">White spot disease agent</name>
    <name type="synonym">Ich</name>
    <dbReference type="NCBI Taxonomy" id="5932"/>
    <lineage>
        <taxon>Eukaryota</taxon>
        <taxon>Sar</taxon>
        <taxon>Alveolata</taxon>
        <taxon>Ciliophora</taxon>
        <taxon>Intramacronucleata</taxon>
        <taxon>Oligohymenophorea</taxon>
        <taxon>Hymenostomatida</taxon>
        <taxon>Ophryoglenina</taxon>
        <taxon>Ichthyophthirius</taxon>
    </lineage>
</organism>
<dbReference type="PANTHER" id="PTHR15332:SF175">
    <property type="entry name" value="PROPROTEIN CONVERTASE SUBTILISIN_KEXIN TYPE 5-LIKE"/>
    <property type="match status" value="1"/>
</dbReference>
<dbReference type="InParanoid" id="G0QQQ4"/>
<evidence type="ECO:0000256" key="1">
    <source>
        <dbReference type="SAM" id="Phobius"/>
    </source>
</evidence>
<keyword evidence="1" id="KW-1133">Transmembrane helix</keyword>
<feature type="transmembrane region" description="Helical" evidence="1">
    <location>
        <begin position="728"/>
        <end position="751"/>
    </location>
</feature>
<dbReference type="PANTHER" id="PTHR15332">
    <property type="entry name" value="PROPROTEIN CONVERTASE SUBTILISIN_KEXIN TYPE 5-LIKE"/>
    <property type="match status" value="1"/>
</dbReference>
<sequence length="831" mass="97629">MKVNTTYNIQITASLKSDPTITQQILYPIYVLSDSPLVQLLGGNRQQQYSQSFNLEGKVDDPNLSSSEKILLKETNYGIDLNWQCISLSTGDKCRDSLNNLIVSESTQNIQITIQKKILQAYQQYQFKLSGTKNGTTVFDQIIILIVDYDVPSVYPTISINNSQNRINLNQEILTQFDYQGIKNADNLIITGVISYQYYQKNIISISHNQFRFQVWELLFDFLRENQNQFELKFSIRNIDLVVSTLISYTLNANVPPQDCTFYQNSGFKVKNLQDKQILQINGCIDFDQPLSYSFYFYKNQDDYNNEIQNAQYINRHLLSDFSPKNNIETVLPFGVSLIMGIIQDSKGGIRNITQYITVSQYDQESSSYYTFINNWFAQTKQNYLNENKVINYNMIIQDIINHSIILQLQENTQFIQIYINLLNEIQYLQTYFYQQTNPFNYFLQTQITLNSIYNNFLNQIAPKLGFDKIQQLINNAQQIIIDQQTLINKKKVISETTSYANYFEQIQVLILQAQIIQNIQQVDRNSFNFNQNKLLDMQYIQIMQIIQQNLNMIQITNENPIKVLNIITSQKITFKILKEKYLTLISDVQKDGINIDQNQESLTYQVNYLEYPSSIIKYDTNFPYPNNHSFIINEKTITFLSNQQQIPINIPLQNVYVLPQAVDDVDDYFCIQNIQDKGITQDCLLLNYRNDQNKINQFICQCKTQGKQTLVNDINGIFKKTIRSKDWYLYASVWTLVITTIIYIIQFLYLQQIDKIQDLQMEQSMIKRNQIKDIIFKNDITDDMRQQLLANIFKNDEQIIKIENQQLEKYPNQKLSIQKNIIYNIKINFY</sequence>
<proteinExistence type="predicted"/>
<gene>
    <name evidence="2" type="ORF">IMG5_082740</name>
</gene>
<accession>G0QQQ4</accession>
<dbReference type="RefSeq" id="XP_004036437.1">
    <property type="nucleotide sequence ID" value="XM_004036389.1"/>
</dbReference>
<keyword evidence="1" id="KW-0812">Transmembrane</keyword>
<protein>
    <submittedName>
        <fullName evidence="2">Bowman-Birk serine protease inhibitor family protein, putative</fullName>
    </submittedName>
</protein>
<evidence type="ECO:0000313" key="3">
    <source>
        <dbReference type="Proteomes" id="UP000008983"/>
    </source>
</evidence>
<dbReference type="AlphaFoldDB" id="G0QQQ4"/>
<evidence type="ECO:0000313" key="2">
    <source>
        <dbReference type="EMBL" id="EGR32451.1"/>
    </source>
</evidence>
<reference evidence="2 3" key="1">
    <citation type="submission" date="2011-07" db="EMBL/GenBank/DDBJ databases">
        <authorList>
            <person name="Coyne R."/>
            <person name="Brami D."/>
            <person name="Johnson J."/>
            <person name="Hostetler J."/>
            <person name="Hannick L."/>
            <person name="Clark T."/>
            <person name="Cassidy-Hanley D."/>
            <person name="Inman J."/>
        </authorList>
    </citation>
    <scope>NUCLEOTIDE SEQUENCE [LARGE SCALE GENOMIC DNA]</scope>
    <source>
        <strain evidence="2 3">G5</strain>
    </source>
</reference>
<keyword evidence="1" id="KW-0472">Membrane</keyword>
<dbReference type="Proteomes" id="UP000008983">
    <property type="component" value="Unassembled WGS sequence"/>
</dbReference>
<dbReference type="GeneID" id="14908613"/>
<dbReference type="EMBL" id="GL983671">
    <property type="protein sequence ID" value="EGR32451.1"/>
    <property type="molecule type" value="Genomic_DNA"/>
</dbReference>
<name>G0QQQ4_ICHMU</name>
<keyword evidence="3" id="KW-1185">Reference proteome</keyword>